<comment type="function">
    <text evidence="1">Needed for flagellar regrowth and assembly.</text>
</comment>
<evidence type="ECO:0000259" key="8">
    <source>
        <dbReference type="Pfam" id="PF02108"/>
    </source>
</evidence>
<dbReference type="AlphaFoldDB" id="A0A9W6HS49"/>
<dbReference type="Proteomes" id="UP001142325">
    <property type="component" value="Unassembled WGS sequence"/>
</dbReference>
<reference evidence="9" key="1">
    <citation type="journal article" date="2014" name="Int. J. Syst. Evol. Microbiol.">
        <title>Complete genome sequence of Corynebacterium casei LMG S-19264T (=DSM 44701T), isolated from a smear-ripened cheese.</title>
        <authorList>
            <consortium name="US DOE Joint Genome Institute (JGI-PGF)"/>
            <person name="Walter F."/>
            <person name="Albersmeier A."/>
            <person name="Kalinowski J."/>
            <person name="Ruckert C."/>
        </authorList>
    </citation>
    <scope>NUCLEOTIDE SEQUENCE</scope>
    <source>
        <strain evidence="9">VKM Ac-1958</strain>
    </source>
</reference>
<evidence type="ECO:0000313" key="10">
    <source>
        <dbReference type="Proteomes" id="UP001142325"/>
    </source>
</evidence>
<name>A0A9W6HS49_9MICO</name>
<evidence type="ECO:0000256" key="6">
    <source>
        <dbReference type="ARBA" id="ARBA00023225"/>
    </source>
</evidence>
<dbReference type="RefSeq" id="WP_204939252.1">
    <property type="nucleotide sequence ID" value="NZ_BAAAUM010000001.1"/>
</dbReference>
<sequence>MPDPAFTPLVVPRVGEAPTDARGEAERARVRGYAAGFAEGRRIALEEHRAQHLIDQERLRAQEESSRRSVASGLETLRAAADELHRQTEALTAMAVDEIERLAVELAEMILDAELSDPARSAAHALRRAVAEVPIDRWIRVSLNERDLSQLAAHESQLLDGIEAVAAGHVDAGGAVVEVPHGAVDTRVSRALARARSARAGVDDAEGASG</sequence>
<evidence type="ECO:0000313" key="9">
    <source>
        <dbReference type="EMBL" id="GLK01619.1"/>
    </source>
</evidence>
<feature type="domain" description="Flagellar assembly protein FliH/Type III secretion system HrpE" evidence="8">
    <location>
        <begin position="75"/>
        <end position="190"/>
    </location>
</feature>
<comment type="similarity">
    <text evidence="2">Belongs to the FliH family.</text>
</comment>
<evidence type="ECO:0000256" key="1">
    <source>
        <dbReference type="ARBA" id="ARBA00003041"/>
    </source>
</evidence>
<dbReference type="GO" id="GO:0015031">
    <property type="term" value="P:protein transport"/>
    <property type="evidence" value="ECO:0007669"/>
    <property type="project" value="UniProtKB-KW"/>
</dbReference>
<gene>
    <name evidence="9" type="ORF">GCM10017596_13340</name>
</gene>
<evidence type="ECO:0000256" key="7">
    <source>
        <dbReference type="SAM" id="MobiDB-lite"/>
    </source>
</evidence>
<keyword evidence="4" id="KW-1005">Bacterial flagellum biogenesis</keyword>
<reference evidence="9" key="2">
    <citation type="submission" date="2023-01" db="EMBL/GenBank/DDBJ databases">
        <authorList>
            <person name="Sun Q."/>
            <person name="Evtushenko L."/>
        </authorList>
    </citation>
    <scope>NUCLEOTIDE SEQUENCE</scope>
    <source>
        <strain evidence="9">VKM Ac-1958</strain>
    </source>
</reference>
<dbReference type="Pfam" id="PF02108">
    <property type="entry name" value="FliH"/>
    <property type="match status" value="1"/>
</dbReference>
<evidence type="ECO:0000256" key="4">
    <source>
        <dbReference type="ARBA" id="ARBA00022795"/>
    </source>
</evidence>
<dbReference type="GO" id="GO:0044781">
    <property type="term" value="P:bacterial-type flagellum organization"/>
    <property type="evidence" value="ECO:0007669"/>
    <property type="project" value="UniProtKB-KW"/>
</dbReference>
<evidence type="ECO:0000256" key="3">
    <source>
        <dbReference type="ARBA" id="ARBA00022448"/>
    </source>
</evidence>
<organism evidence="9 10">
    <name type="scientific">Microbacterium keratanolyticum</name>
    <dbReference type="NCBI Taxonomy" id="67574"/>
    <lineage>
        <taxon>Bacteria</taxon>
        <taxon>Bacillati</taxon>
        <taxon>Actinomycetota</taxon>
        <taxon>Actinomycetes</taxon>
        <taxon>Micrococcales</taxon>
        <taxon>Microbacteriaceae</taxon>
        <taxon>Microbacterium</taxon>
    </lineage>
</organism>
<dbReference type="PANTHER" id="PTHR34982:SF1">
    <property type="entry name" value="FLAGELLAR ASSEMBLY PROTEIN FLIH"/>
    <property type="match status" value="1"/>
</dbReference>
<evidence type="ECO:0000256" key="2">
    <source>
        <dbReference type="ARBA" id="ARBA00006602"/>
    </source>
</evidence>
<dbReference type="GO" id="GO:0005829">
    <property type="term" value="C:cytosol"/>
    <property type="evidence" value="ECO:0007669"/>
    <property type="project" value="TreeGrafter"/>
</dbReference>
<comment type="caution">
    <text evidence="9">The sequence shown here is derived from an EMBL/GenBank/DDBJ whole genome shotgun (WGS) entry which is preliminary data.</text>
</comment>
<keyword evidence="6" id="KW-1006">Bacterial flagellum protein export</keyword>
<evidence type="ECO:0000256" key="5">
    <source>
        <dbReference type="ARBA" id="ARBA00022927"/>
    </source>
</evidence>
<keyword evidence="5" id="KW-0653">Protein transport</keyword>
<keyword evidence="10" id="KW-1185">Reference proteome</keyword>
<accession>A0A9W6HS49</accession>
<protein>
    <recommendedName>
        <fullName evidence="8">Flagellar assembly protein FliH/Type III secretion system HrpE domain-containing protein</fullName>
    </recommendedName>
</protein>
<keyword evidence="3" id="KW-0813">Transport</keyword>
<dbReference type="PANTHER" id="PTHR34982">
    <property type="entry name" value="YOP PROTEINS TRANSLOCATION PROTEIN L"/>
    <property type="match status" value="1"/>
</dbReference>
<dbReference type="InterPro" id="IPR051472">
    <property type="entry name" value="T3SS_Stator/FliH"/>
</dbReference>
<proteinExistence type="inferred from homology"/>
<dbReference type="EMBL" id="BSET01000001">
    <property type="protein sequence ID" value="GLK01619.1"/>
    <property type="molecule type" value="Genomic_DNA"/>
</dbReference>
<feature type="region of interest" description="Disordered" evidence="7">
    <location>
        <begin position="1"/>
        <end position="26"/>
    </location>
</feature>
<dbReference type="InterPro" id="IPR018035">
    <property type="entry name" value="Flagellar_FliH/T3SS_HrpE"/>
</dbReference>